<accession>A0A1I6ASH2</accession>
<dbReference type="EMBL" id="FOWW01000014">
    <property type="protein sequence ID" value="SFQ71661.1"/>
    <property type="molecule type" value="Genomic_DNA"/>
</dbReference>
<sequence length="61" mass="7016">MVETLFPLLVLFVLLLLVHALVRPRARTDEEEHMERVTAVVRAVTAVLRAPNQPVDRRDSR</sequence>
<reference evidence="2" key="1">
    <citation type="submission" date="2016-10" db="EMBL/GenBank/DDBJ databases">
        <authorList>
            <person name="Varghese N."/>
            <person name="Submissions S."/>
        </authorList>
    </citation>
    <scope>NUCLEOTIDE SEQUENCE [LARGE SCALE GENOMIC DNA]</scope>
    <source>
        <strain evidence="2">CGMCC 4.5579</strain>
    </source>
</reference>
<dbReference type="STRING" id="587909.SAMN05421810_11472"/>
<evidence type="ECO:0000313" key="1">
    <source>
        <dbReference type="EMBL" id="SFQ71661.1"/>
    </source>
</evidence>
<protein>
    <submittedName>
        <fullName evidence="1">Uncharacterized protein</fullName>
    </submittedName>
</protein>
<evidence type="ECO:0000313" key="2">
    <source>
        <dbReference type="Proteomes" id="UP000198727"/>
    </source>
</evidence>
<gene>
    <name evidence="1" type="ORF">SAMN05421810_11472</name>
</gene>
<dbReference type="RefSeq" id="WP_092536621.1">
    <property type="nucleotide sequence ID" value="NZ_FOWW01000014.1"/>
</dbReference>
<proteinExistence type="predicted"/>
<keyword evidence="2" id="KW-1185">Reference proteome</keyword>
<name>A0A1I6ASH2_9PSEU</name>
<organism evidence="1 2">
    <name type="scientific">Amycolatopsis arida</name>
    <dbReference type="NCBI Taxonomy" id="587909"/>
    <lineage>
        <taxon>Bacteria</taxon>
        <taxon>Bacillati</taxon>
        <taxon>Actinomycetota</taxon>
        <taxon>Actinomycetes</taxon>
        <taxon>Pseudonocardiales</taxon>
        <taxon>Pseudonocardiaceae</taxon>
        <taxon>Amycolatopsis</taxon>
    </lineage>
</organism>
<dbReference type="Proteomes" id="UP000198727">
    <property type="component" value="Unassembled WGS sequence"/>
</dbReference>
<dbReference type="AlphaFoldDB" id="A0A1I6ASH2"/>